<evidence type="ECO:0000313" key="3">
    <source>
        <dbReference type="Proteomes" id="UP000034681"/>
    </source>
</evidence>
<proteinExistence type="predicted"/>
<sequence>MVTDTPIGSTPQTQQLNSQLLDLQTQLTPTTTTHPLCLDLSSLQTLSDRAELCQALALLSYEAIDPSFDTLDIPENIHTPTQLKTALLKLRKHLKTPKIAIIIHNSDPTPEILDILTVLSPSFPIAWITDQPHPHRSFLPTAANLPQLLQTWLTRS</sequence>
<dbReference type="AlphaFoldDB" id="A0A0M2PSK2"/>
<protein>
    <recommendedName>
        <fullName evidence="1">NACHT C-terminal Alpha/Beta domain-containing protein</fullName>
    </recommendedName>
</protein>
<organism evidence="2 3">
    <name type="scientific">Prochlorothrix hollandica PCC 9006 = CALU 1027</name>
    <dbReference type="NCBI Taxonomy" id="317619"/>
    <lineage>
        <taxon>Bacteria</taxon>
        <taxon>Bacillati</taxon>
        <taxon>Cyanobacteriota</taxon>
        <taxon>Cyanophyceae</taxon>
        <taxon>Prochlorotrichales</taxon>
        <taxon>Prochlorotrichaceae</taxon>
        <taxon>Prochlorothrix</taxon>
    </lineage>
</organism>
<dbReference type="EMBL" id="AJTX02000005">
    <property type="protein sequence ID" value="KKI99500.1"/>
    <property type="molecule type" value="Genomic_DNA"/>
</dbReference>
<keyword evidence="3" id="KW-1185">Reference proteome</keyword>
<feature type="domain" description="NACHT C-terminal Alpha/Beta" evidence="1">
    <location>
        <begin position="14"/>
        <end position="155"/>
    </location>
</feature>
<accession>A0A0M2PSK2</accession>
<name>A0A0M2PSK2_PROHO</name>
<reference evidence="2" key="1">
    <citation type="submission" date="2012-04" db="EMBL/GenBank/DDBJ databases">
        <authorList>
            <person name="Borisov I.G."/>
            <person name="Ivanikova N.V."/>
            <person name="Pinevich A.V."/>
        </authorList>
    </citation>
    <scope>NUCLEOTIDE SEQUENCE</scope>
    <source>
        <strain evidence="2">CALU 1027</strain>
    </source>
</reference>
<evidence type="ECO:0000259" key="1">
    <source>
        <dbReference type="Pfam" id="PF22724"/>
    </source>
</evidence>
<dbReference type="InterPro" id="IPR054611">
    <property type="entry name" value="NCAB"/>
</dbReference>
<evidence type="ECO:0000313" key="2">
    <source>
        <dbReference type="EMBL" id="KKI99500.1"/>
    </source>
</evidence>
<comment type="caution">
    <text evidence="2">The sequence shown here is derived from an EMBL/GenBank/DDBJ whole genome shotgun (WGS) entry which is preliminary data.</text>
</comment>
<gene>
    <name evidence="2" type="ORF">PROH_12975</name>
</gene>
<dbReference type="Pfam" id="PF22724">
    <property type="entry name" value="NCAB1"/>
    <property type="match status" value="1"/>
</dbReference>
<dbReference type="STRING" id="317619.GCA_000332315_04318"/>
<dbReference type="Proteomes" id="UP000034681">
    <property type="component" value="Unassembled WGS sequence"/>
</dbReference>
<dbReference type="RefSeq" id="WP_017714417.1">
    <property type="nucleotide sequence ID" value="NZ_KB235942.1"/>
</dbReference>